<dbReference type="Gene3D" id="2.30.40.10">
    <property type="entry name" value="Urease, subunit C, domain 1"/>
    <property type="match status" value="1"/>
</dbReference>
<evidence type="ECO:0000259" key="2">
    <source>
        <dbReference type="Pfam" id="PF01979"/>
    </source>
</evidence>
<organism evidence="3">
    <name type="scientific">marine sediment metagenome</name>
    <dbReference type="NCBI Taxonomy" id="412755"/>
    <lineage>
        <taxon>unclassified sequences</taxon>
        <taxon>metagenomes</taxon>
        <taxon>ecological metagenomes</taxon>
    </lineage>
</organism>
<evidence type="ECO:0000313" key="3">
    <source>
        <dbReference type="EMBL" id="GAH41325.1"/>
    </source>
</evidence>
<feature type="non-terminal residue" evidence="3">
    <location>
        <position position="1"/>
    </location>
</feature>
<dbReference type="InterPro" id="IPR032466">
    <property type="entry name" value="Metal_Hydrolase"/>
</dbReference>
<dbReference type="EMBL" id="BARU01012452">
    <property type="protein sequence ID" value="GAH41325.1"/>
    <property type="molecule type" value="Genomic_DNA"/>
</dbReference>
<feature type="domain" description="Amidohydrolase-related" evidence="2">
    <location>
        <begin position="2"/>
        <end position="130"/>
    </location>
</feature>
<gene>
    <name evidence="3" type="ORF">S03H2_22954</name>
</gene>
<dbReference type="SUPFAM" id="SSF51556">
    <property type="entry name" value="Metallo-dependent hydrolases"/>
    <property type="match status" value="1"/>
</dbReference>
<protein>
    <recommendedName>
        <fullName evidence="2">Amidohydrolase-related domain-containing protein</fullName>
    </recommendedName>
</protein>
<dbReference type="InterPro" id="IPR011059">
    <property type="entry name" value="Metal-dep_hydrolase_composite"/>
</dbReference>
<evidence type="ECO:0000256" key="1">
    <source>
        <dbReference type="ARBA" id="ARBA00022801"/>
    </source>
</evidence>
<dbReference type="AlphaFoldDB" id="X1G917"/>
<reference evidence="3" key="1">
    <citation type="journal article" date="2014" name="Front. Microbiol.">
        <title>High frequency of phylogenetically diverse reductive dehalogenase-homologous genes in deep subseafloor sedimentary metagenomes.</title>
        <authorList>
            <person name="Kawai M."/>
            <person name="Futagami T."/>
            <person name="Toyoda A."/>
            <person name="Takaki Y."/>
            <person name="Nishi S."/>
            <person name="Hori S."/>
            <person name="Arai W."/>
            <person name="Tsubouchi T."/>
            <person name="Morono Y."/>
            <person name="Uchiyama I."/>
            <person name="Ito T."/>
            <person name="Fujiyama A."/>
            <person name="Inagaki F."/>
            <person name="Takami H."/>
        </authorList>
    </citation>
    <scope>NUCLEOTIDE SEQUENCE</scope>
    <source>
        <strain evidence="3">Expedition CK06-06</strain>
    </source>
</reference>
<name>X1G917_9ZZZZ</name>
<dbReference type="Pfam" id="PF01979">
    <property type="entry name" value="Amidohydro_1"/>
    <property type="match status" value="1"/>
</dbReference>
<dbReference type="PANTHER" id="PTHR43794:SF11">
    <property type="entry name" value="AMIDOHYDROLASE-RELATED DOMAIN-CONTAINING PROTEIN"/>
    <property type="match status" value="1"/>
</dbReference>
<dbReference type="InterPro" id="IPR050287">
    <property type="entry name" value="MTA/SAH_deaminase"/>
</dbReference>
<dbReference type="SUPFAM" id="SSF51338">
    <property type="entry name" value="Composite domain of metallo-dependent hydrolases"/>
    <property type="match status" value="1"/>
</dbReference>
<comment type="caution">
    <text evidence="3">The sequence shown here is derived from an EMBL/GenBank/DDBJ whole genome shotgun (WGS) entry which is preliminary data.</text>
</comment>
<dbReference type="InterPro" id="IPR006680">
    <property type="entry name" value="Amidohydro-rel"/>
</dbReference>
<dbReference type="GO" id="GO:0016810">
    <property type="term" value="F:hydrolase activity, acting on carbon-nitrogen (but not peptide) bonds"/>
    <property type="evidence" value="ECO:0007669"/>
    <property type="project" value="InterPro"/>
</dbReference>
<dbReference type="Gene3D" id="3.20.20.140">
    <property type="entry name" value="Metal-dependent hydrolases"/>
    <property type="match status" value="1"/>
</dbReference>
<accession>X1G917</accession>
<sequence>NPESNMGNAVGAAPVKAAIDKGVTVGLGTDGYTSDMFESIKMANLLQKHELHNPQAGWEEVFQMAFQNNRKIATRFFDKIFGVLQAGAPADIIVVNYYPPTPITSENAYFHILFGISGDMVDTTIVGGNILMEDREISGLDYERIVRRVKEQAEDFWKRF</sequence>
<dbReference type="PANTHER" id="PTHR43794">
    <property type="entry name" value="AMINOHYDROLASE SSNA-RELATED"/>
    <property type="match status" value="1"/>
</dbReference>
<proteinExistence type="predicted"/>
<keyword evidence="1" id="KW-0378">Hydrolase</keyword>